<dbReference type="EMBL" id="CAMAPF010001104">
    <property type="protein sequence ID" value="CAH9146517.1"/>
    <property type="molecule type" value="Genomic_DNA"/>
</dbReference>
<accession>A0AAV0GG63</accession>
<reference evidence="2" key="1">
    <citation type="submission" date="2022-07" db="EMBL/GenBank/DDBJ databases">
        <authorList>
            <person name="Macas J."/>
            <person name="Novak P."/>
            <person name="Neumann P."/>
        </authorList>
    </citation>
    <scope>NUCLEOTIDE SEQUENCE</scope>
</reference>
<keyword evidence="1" id="KW-0812">Transmembrane</keyword>
<dbReference type="AlphaFoldDB" id="A0AAV0GG63"/>
<feature type="non-terminal residue" evidence="2">
    <location>
        <position position="125"/>
    </location>
</feature>
<comment type="caution">
    <text evidence="2">The sequence shown here is derived from an EMBL/GenBank/DDBJ whole genome shotgun (WGS) entry which is preliminary data.</text>
</comment>
<keyword evidence="3" id="KW-1185">Reference proteome</keyword>
<sequence length="125" mass="14455">MQEGGCKYFAWKGENGIEEEDSRELVIEGGEKLEFPELKTTVCLLRAQIMDLRREVCHMRTVLQFEMEDKKKLSHAMEEIKKLMQIEEKKNPIQKEESKQVGSLWKVVTLVVVGLSMLICLLNGK</sequence>
<protein>
    <submittedName>
        <fullName evidence="2">Uncharacterized protein</fullName>
    </submittedName>
</protein>
<evidence type="ECO:0000313" key="2">
    <source>
        <dbReference type="EMBL" id="CAH9146517.1"/>
    </source>
</evidence>
<dbReference type="Proteomes" id="UP001152523">
    <property type="component" value="Unassembled WGS sequence"/>
</dbReference>
<gene>
    <name evidence="2" type="ORF">CEPIT_LOCUS43047</name>
</gene>
<name>A0AAV0GG63_9ASTE</name>
<proteinExistence type="predicted"/>
<keyword evidence="1" id="KW-1133">Transmembrane helix</keyword>
<organism evidence="2 3">
    <name type="scientific">Cuscuta epithymum</name>
    <dbReference type="NCBI Taxonomy" id="186058"/>
    <lineage>
        <taxon>Eukaryota</taxon>
        <taxon>Viridiplantae</taxon>
        <taxon>Streptophyta</taxon>
        <taxon>Embryophyta</taxon>
        <taxon>Tracheophyta</taxon>
        <taxon>Spermatophyta</taxon>
        <taxon>Magnoliopsida</taxon>
        <taxon>eudicotyledons</taxon>
        <taxon>Gunneridae</taxon>
        <taxon>Pentapetalae</taxon>
        <taxon>asterids</taxon>
        <taxon>lamiids</taxon>
        <taxon>Solanales</taxon>
        <taxon>Convolvulaceae</taxon>
        <taxon>Cuscuteae</taxon>
        <taxon>Cuscuta</taxon>
        <taxon>Cuscuta subgen. Cuscuta</taxon>
    </lineage>
</organism>
<evidence type="ECO:0000313" key="3">
    <source>
        <dbReference type="Proteomes" id="UP001152523"/>
    </source>
</evidence>
<feature type="transmembrane region" description="Helical" evidence="1">
    <location>
        <begin position="104"/>
        <end position="124"/>
    </location>
</feature>
<evidence type="ECO:0000256" key="1">
    <source>
        <dbReference type="SAM" id="Phobius"/>
    </source>
</evidence>
<keyword evidence="1" id="KW-0472">Membrane</keyword>